<comment type="caution">
    <text evidence="1">The sequence shown here is derived from an EMBL/GenBank/DDBJ whole genome shotgun (WGS) entry which is preliminary data.</text>
</comment>
<keyword evidence="2" id="KW-1185">Reference proteome</keyword>
<dbReference type="EMBL" id="JAADJF010000530">
    <property type="protein sequence ID" value="KAF4415619.1"/>
    <property type="molecule type" value="Genomic_DNA"/>
</dbReference>
<dbReference type="AlphaFoldDB" id="A0A8H4J9L5"/>
<dbReference type="Proteomes" id="UP000536711">
    <property type="component" value="Unassembled WGS sequence"/>
</dbReference>
<evidence type="ECO:0000313" key="1">
    <source>
        <dbReference type="EMBL" id="KAF4415619.1"/>
    </source>
</evidence>
<reference evidence="1 2" key="1">
    <citation type="submission" date="2020-01" db="EMBL/GenBank/DDBJ databases">
        <title>Identification and distribution of gene clusters putatively required for synthesis of sphingolipid metabolism inhibitors in phylogenetically diverse species of the filamentous fungus Fusarium.</title>
        <authorList>
            <person name="Kim H.-S."/>
            <person name="Busman M."/>
            <person name="Brown D.W."/>
            <person name="Divon H."/>
            <person name="Uhlig S."/>
            <person name="Proctor R.H."/>
        </authorList>
    </citation>
    <scope>NUCLEOTIDE SEQUENCE [LARGE SCALE GENOMIC DNA]</scope>
    <source>
        <strain evidence="1 2">NRRL 13308</strain>
    </source>
</reference>
<name>A0A8H4J9L5_9HYPO</name>
<protein>
    <submittedName>
        <fullName evidence="1">Uncharacterized protein</fullName>
    </submittedName>
</protein>
<sequence length="260" mass="28581">MKGSRQLPNDVVPLRKAADISDDEDATISPAAGVENKTNLNTDIVISTKLSYDLHDKKYWIQELAAELTVQEALQAGPWPSSFEPHTLHCAALHAIGFQAVGYVLEEDVNYEDRFADRDPGAHGYSRAYGYSAIATEQVANVRGYYSTPHGFPTEEVQQWVKECVDKSTQDPPSSPAWEADPPVYTAGPPALLANDQSLTEIFLMPISPRKLTSVVLSKLHDYVEKWLEKTTEPEVVFVSTSESTLAMGSTGASFYVADL</sequence>
<accession>A0A8H4J9L5</accession>
<proteinExistence type="predicted"/>
<evidence type="ECO:0000313" key="2">
    <source>
        <dbReference type="Proteomes" id="UP000536711"/>
    </source>
</evidence>
<dbReference type="OrthoDB" id="10482787at2759"/>
<organism evidence="1 2">
    <name type="scientific">Fusarium acutatum</name>
    <dbReference type="NCBI Taxonomy" id="78861"/>
    <lineage>
        <taxon>Eukaryota</taxon>
        <taxon>Fungi</taxon>
        <taxon>Dikarya</taxon>
        <taxon>Ascomycota</taxon>
        <taxon>Pezizomycotina</taxon>
        <taxon>Sordariomycetes</taxon>
        <taxon>Hypocreomycetidae</taxon>
        <taxon>Hypocreales</taxon>
        <taxon>Nectriaceae</taxon>
        <taxon>Fusarium</taxon>
        <taxon>Fusarium fujikuroi species complex</taxon>
    </lineage>
</organism>
<gene>
    <name evidence="1" type="ORF">FACUT_13254</name>
</gene>